<evidence type="ECO:0000256" key="1">
    <source>
        <dbReference type="SAM" id="SignalP"/>
    </source>
</evidence>
<accession>A0A226DUY3</accession>
<proteinExistence type="predicted"/>
<sequence length="142" mass="15717">MRSTFNYWVLLWFTATLAVASTADYSKLKLPPTPVYLKEYGKLRPGKSDKYTGCMCPPTLNTAGSVYMFCGHEMSPKVGGTCHPPSVYRCVNGQAEAIMEMDCSVESVVGKRKCGTRWICDSLNIECEKHNAKACVAAQMKE</sequence>
<name>A0A226DUY3_FOLCA</name>
<protein>
    <submittedName>
        <fullName evidence="2">Uncharacterized protein</fullName>
    </submittedName>
</protein>
<keyword evidence="1" id="KW-0732">Signal</keyword>
<evidence type="ECO:0000313" key="2">
    <source>
        <dbReference type="EMBL" id="OXA48036.1"/>
    </source>
</evidence>
<comment type="caution">
    <text evidence="2">The sequence shown here is derived from an EMBL/GenBank/DDBJ whole genome shotgun (WGS) entry which is preliminary data.</text>
</comment>
<organism evidence="2 3">
    <name type="scientific">Folsomia candida</name>
    <name type="common">Springtail</name>
    <dbReference type="NCBI Taxonomy" id="158441"/>
    <lineage>
        <taxon>Eukaryota</taxon>
        <taxon>Metazoa</taxon>
        <taxon>Ecdysozoa</taxon>
        <taxon>Arthropoda</taxon>
        <taxon>Hexapoda</taxon>
        <taxon>Collembola</taxon>
        <taxon>Entomobryomorpha</taxon>
        <taxon>Isotomoidea</taxon>
        <taxon>Isotomidae</taxon>
        <taxon>Proisotominae</taxon>
        <taxon>Folsomia</taxon>
    </lineage>
</organism>
<dbReference type="EMBL" id="LNIX01000012">
    <property type="protein sequence ID" value="OXA48036.1"/>
    <property type="molecule type" value="Genomic_DNA"/>
</dbReference>
<feature type="chain" id="PRO_5013279739" evidence="1">
    <location>
        <begin position="21"/>
        <end position="142"/>
    </location>
</feature>
<reference evidence="2 3" key="1">
    <citation type="submission" date="2015-12" db="EMBL/GenBank/DDBJ databases">
        <title>The genome of Folsomia candida.</title>
        <authorList>
            <person name="Faddeeva A."/>
            <person name="Derks M.F."/>
            <person name="Anvar Y."/>
            <person name="Smit S."/>
            <person name="Van Straalen N."/>
            <person name="Roelofs D."/>
        </authorList>
    </citation>
    <scope>NUCLEOTIDE SEQUENCE [LARGE SCALE GENOMIC DNA]</scope>
    <source>
        <strain evidence="2 3">VU population</strain>
        <tissue evidence="2">Whole body</tissue>
    </source>
</reference>
<keyword evidence="3" id="KW-1185">Reference proteome</keyword>
<evidence type="ECO:0000313" key="3">
    <source>
        <dbReference type="Proteomes" id="UP000198287"/>
    </source>
</evidence>
<gene>
    <name evidence="2" type="ORF">Fcan01_16999</name>
</gene>
<dbReference type="AlphaFoldDB" id="A0A226DUY3"/>
<feature type="signal peptide" evidence="1">
    <location>
        <begin position="1"/>
        <end position="20"/>
    </location>
</feature>
<dbReference type="Proteomes" id="UP000198287">
    <property type="component" value="Unassembled WGS sequence"/>
</dbReference>